<keyword evidence="4" id="KW-0732">Signal</keyword>
<feature type="chain" id="PRO_5011611657" evidence="4">
    <location>
        <begin position="21"/>
        <end position="327"/>
    </location>
</feature>
<comment type="similarity">
    <text evidence="3">Belongs to the glycosyl hydrolase 5 (cellulase A) family.</text>
</comment>
<protein>
    <submittedName>
        <fullName evidence="6">Cellulase (Glycosyl hydrolase family 5)</fullName>
    </submittedName>
</protein>
<dbReference type="InterPro" id="IPR018087">
    <property type="entry name" value="Glyco_hydro_5_CS"/>
</dbReference>
<organism evidence="6 7">
    <name type="scientific">Thalassotalea agarivorans</name>
    <name type="common">Thalassomonas agarivorans</name>
    <dbReference type="NCBI Taxonomy" id="349064"/>
    <lineage>
        <taxon>Bacteria</taxon>
        <taxon>Pseudomonadati</taxon>
        <taxon>Pseudomonadota</taxon>
        <taxon>Gammaproteobacteria</taxon>
        <taxon>Alteromonadales</taxon>
        <taxon>Colwelliaceae</taxon>
        <taxon>Thalassotalea</taxon>
    </lineage>
</organism>
<evidence type="ECO:0000256" key="2">
    <source>
        <dbReference type="ARBA" id="ARBA00023295"/>
    </source>
</evidence>
<dbReference type="Pfam" id="PF00150">
    <property type="entry name" value="Cellulase"/>
    <property type="match status" value="1"/>
</dbReference>
<gene>
    <name evidence="6" type="ORF">SAMN05660429_00149</name>
</gene>
<evidence type="ECO:0000259" key="5">
    <source>
        <dbReference type="Pfam" id="PF00150"/>
    </source>
</evidence>
<dbReference type="AlphaFoldDB" id="A0A1H9YBY3"/>
<keyword evidence="2 3" id="KW-0326">Glycosidase</keyword>
<evidence type="ECO:0000256" key="1">
    <source>
        <dbReference type="ARBA" id="ARBA00022801"/>
    </source>
</evidence>
<dbReference type="InterPro" id="IPR017853">
    <property type="entry name" value="GH"/>
</dbReference>
<name>A0A1H9YBY3_THASX</name>
<sequence>MKKTALILSCIIAILVPSLAKDTPTGIVSNHGALSVKQNTIVNSHGQVASLAGPSFFWSNTGWGQEKFYHQDVVKYFATKWHAGIVRAAIGADHNGGLEEDYDENLARAKTIIDAAIKQDIYVIVDFHSHHAEDKVALAKRFFSDIATQYGSYPHVIYEIYNEPLNNTDWESTIKPYSQQLVEHIRGIDKDNIIIVGTQTWSQDVDKAALSPLEGKNLAYALHFYAGSHKASLIARAQKAIDNGLPIIISEWGAVNANGDGGVDKESVSSWMAFAKKNQLIHLSWSVSDKDEGASIFKQQTNPSTLSADSLTENGRLLKGIISTWNE</sequence>
<evidence type="ECO:0000313" key="6">
    <source>
        <dbReference type="EMBL" id="SES66020.1"/>
    </source>
</evidence>
<dbReference type="PANTHER" id="PTHR34142:SF1">
    <property type="entry name" value="GLYCOSIDE HYDROLASE FAMILY 5 DOMAIN-CONTAINING PROTEIN"/>
    <property type="match status" value="1"/>
</dbReference>
<dbReference type="OrthoDB" id="1153097at2"/>
<keyword evidence="1 3" id="KW-0378">Hydrolase</keyword>
<evidence type="ECO:0000256" key="3">
    <source>
        <dbReference type="RuleBase" id="RU361153"/>
    </source>
</evidence>
<dbReference type="GO" id="GO:0000272">
    <property type="term" value="P:polysaccharide catabolic process"/>
    <property type="evidence" value="ECO:0007669"/>
    <property type="project" value="InterPro"/>
</dbReference>
<dbReference type="STRING" id="349064.SAMN05660429_00149"/>
<dbReference type="GO" id="GO:0004553">
    <property type="term" value="F:hydrolase activity, hydrolyzing O-glycosyl compounds"/>
    <property type="evidence" value="ECO:0007669"/>
    <property type="project" value="InterPro"/>
</dbReference>
<feature type="signal peptide" evidence="4">
    <location>
        <begin position="1"/>
        <end position="20"/>
    </location>
</feature>
<accession>A0A1H9YBY3</accession>
<dbReference type="PROSITE" id="PS00659">
    <property type="entry name" value="GLYCOSYL_HYDROL_F5"/>
    <property type="match status" value="1"/>
</dbReference>
<dbReference type="PANTHER" id="PTHR34142">
    <property type="entry name" value="ENDO-BETA-1,4-GLUCANASE A"/>
    <property type="match status" value="1"/>
</dbReference>
<dbReference type="Gene3D" id="3.20.20.80">
    <property type="entry name" value="Glycosidases"/>
    <property type="match status" value="1"/>
</dbReference>
<feature type="domain" description="Glycoside hydrolase family 5" evidence="5">
    <location>
        <begin position="45"/>
        <end position="290"/>
    </location>
</feature>
<dbReference type="SUPFAM" id="SSF51445">
    <property type="entry name" value="(Trans)glycosidases"/>
    <property type="match status" value="1"/>
</dbReference>
<evidence type="ECO:0000313" key="7">
    <source>
        <dbReference type="Proteomes" id="UP000199308"/>
    </source>
</evidence>
<evidence type="ECO:0000256" key="4">
    <source>
        <dbReference type="SAM" id="SignalP"/>
    </source>
</evidence>
<dbReference type="RefSeq" id="WP_093326819.1">
    <property type="nucleotide sequence ID" value="NZ_AP027363.1"/>
</dbReference>
<reference evidence="6 7" key="1">
    <citation type="submission" date="2016-10" db="EMBL/GenBank/DDBJ databases">
        <authorList>
            <person name="de Groot N.N."/>
        </authorList>
    </citation>
    <scope>NUCLEOTIDE SEQUENCE [LARGE SCALE GENOMIC DNA]</scope>
    <source>
        <strain evidence="6 7">DSM 19706</strain>
    </source>
</reference>
<proteinExistence type="inferred from homology"/>
<dbReference type="Proteomes" id="UP000199308">
    <property type="component" value="Unassembled WGS sequence"/>
</dbReference>
<dbReference type="EMBL" id="FOHK01000001">
    <property type="protein sequence ID" value="SES66020.1"/>
    <property type="molecule type" value="Genomic_DNA"/>
</dbReference>
<keyword evidence="7" id="KW-1185">Reference proteome</keyword>
<dbReference type="InterPro" id="IPR001547">
    <property type="entry name" value="Glyco_hydro_5"/>
</dbReference>